<reference evidence="1" key="1">
    <citation type="journal article" date="2021" name="PeerJ">
        <title>Extensive microbial diversity within the chicken gut microbiome revealed by metagenomics and culture.</title>
        <authorList>
            <person name="Gilroy R."/>
            <person name="Ravi A."/>
            <person name="Getino M."/>
            <person name="Pursley I."/>
            <person name="Horton D.L."/>
            <person name="Alikhan N.F."/>
            <person name="Baker D."/>
            <person name="Gharbi K."/>
            <person name="Hall N."/>
            <person name="Watson M."/>
            <person name="Adriaenssens E.M."/>
            <person name="Foster-Nyarko E."/>
            <person name="Jarju S."/>
            <person name="Secka A."/>
            <person name="Antonio M."/>
            <person name="Oren A."/>
            <person name="Chaudhuri R.R."/>
            <person name="La Ragione R."/>
            <person name="Hildebrand F."/>
            <person name="Pallen M.J."/>
        </authorList>
    </citation>
    <scope>NUCLEOTIDE SEQUENCE</scope>
    <source>
        <strain evidence="1">CHK179-28034</strain>
    </source>
</reference>
<organism evidence="1 2">
    <name type="scientific">Candidatus Anaerobutyricum stercoris</name>
    <dbReference type="NCBI Taxonomy" id="2838457"/>
    <lineage>
        <taxon>Bacteria</taxon>
        <taxon>Bacillati</taxon>
        <taxon>Bacillota</taxon>
        <taxon>Clostridia</taxon>
        <taxon>Lachnospirales</taxon>
        <taxon>Lachnospiraceae</taxon>
        <taxon>Anaerobutyricum</taxon>
    </lineage>
</organism>
<sequence>MCEYSERIFNGGKEEGRKEMIHLMREQGVDEAIIAKILASITEQETVKV</sequence>
<protein>
    <submittedName>
        <fullName evidence="1">Uncharacterized protein</fullName>
    </submittedName>
</protein>
<name>A0A9D2J6I5_9FIRM</name>
<dbReference type="Proteomes" id="UP000824049">
    <property type="component" value="Unassembled WGS sequence"/>
</dbReference>
<gene>
    <name evidence="1" type="ORF">H9968_00640</name>
</gene>
<accession>A0A9D2J6I5</accession>
<reference evidence="1" key="2">
    <citation type="submission" date="2021-04" db="EMBL/GenBank/DDBJ databases">
        <authorList>
            <person name="Gilroy R."/>
        </authorList>
    </citation>
    <scope>NUCLEOTIDE SEQUENCE</scope>
    <source>
        <strain evidence="1">CHK179-28034</strain>
    </source>
</reference>
<dbReference type="AlphaFoldDB" id="A0A9D2J6I5"/>
<dbReference type="EMBL" id="DXBR01000008">
    <property type="protein sequence ID" value="HIZ38423.1"/>
    <property type="molecule type" value="Genomic_DNA"/>
</dbReference>
<comment type="caution">
    <text evidence="1">The sequence shown here is derived from an EMBL/GenBank/DDBJ whole genome shotgun (WGS) entry which is preliminary data.</text>
</comment>
<evidence type="ECO:0000313" key="1">
    <source>
        <dbReference type="EMBL" id="HIZ38423.1"/>
    </source>
</evidence>
<proteinExistence type="predicted"/>
<evidence type="ECO:0000313" key="2">
    <source>
        <dbReference type="Proteomes" id="UP000824049"/>
    </source>
</evidence>